<dbReference type="EMBL" id="ML994613">
    <property type="protein sequence ID" value="KAF2193582.1"/>
    <property type="molecule type" value="Genomic_DNA"/>
</dbReference>
<dbReference type="Proteomes" id="UP000800200">
    <property type="component" value="Unassembled WGS sequence"/>
</dbReference>
<dbReference type="SUPFAM" id="SSF50494">
    <property type="entry name" value="Trypsin-like serine proteases"/>
    <property type="match status" value="1"/>
</dbReference>
<dbReference type="InterPro" id="IPR001254">
    <property type="entry name" value="Trypsin_dom"/>
</dbReference>
<evidence type="ECO:0000256" key="1">
    <source>
        <dbReference type="ARBA" id="ARBA00022729"/>
    </source>
</evidence>
<accession>A0A6A6ERG4</accession>
<dbReference type="InterPro" id="IPR050966">
    <property type="entry name" value="Glutamyl_endopeptidase"/>
</dbReference>
<evidence type="ECO:0000313" key="3">
    <source>
        <dbReference type="EMBL" id="KAF2193582.1"/>
    </source>
</evidence>
<gene>
    <name evidence="3" type="ORF">K469DRAFT_745133</name>
</gene>
<reference evidence="3" key="1">
    <citation type="journal article" date="2020" name="Stud. Mycol.">
        <title>101 Dothideomycetes genomes: a test case for predicting lifestyles and emergence of pathogens.</title>
        <authorList>
            <person name="Haridas S."/>
            <person name="Albert R."/>
            <person name="Binder M."/>
            <person name="Bloem J."/>
            <person name="Labutti K."/>
            <person name="Salamov A."/>
            <person name="Andreopoulos B."/>
            <person name="Baker S."/>
            <person name="Barry K."/>
            <person name="Bills G."/>
            <person name="Bluhm B."/>
            <person name="Cannon C."/>
            <person name="Castanera R."/>
            <person name="Culley D."/>
            <person name="Daum C."/>
            <person name="Ezra D."/>
            <person name="Gonzalez J."/>
            <person name="Henrissat B."/>
            <person name="Kuo A."/>
            <person name="Liang C."/>
            <person name="Lipzen A."/>
            <person name="Lutzoni F."/>
            <person name="Magnuson J."/>
            <person name="Mondo S."/>
            <person name="Nolan M."/>
            <person name="Ohm R."/>
            <person name="Pangilinan J."/>
            <person name="Park H.-J."/>
            <person name="Ramirez L."/>
            <person name="Alfaro M."/>
            <person name="Sun H."/>
            <person name="Tritt A."/>
            <person name="Yoshinaga Y."/>
            <person name="Zwiers L.-H."/>
            <person name="Turgeon B."/>
            <person name="Goodwin S."/>
            <person name="Spatafora J."/>
            <person name="Crous P."/>
            <person name="Grigoriev I."/>
        </authorList>
    </citation>
    <scope>NUCLEOTIDE SEQUENCE</scope>
    <source>
        <strain evidence="3">CBS 207.26</strain>
    </source>
</reference>
<keyword evidence="1" id="KW-0732">Signal</keyword>
<feature type="domain" description="Peptidase S1" evidence="2">
    <location>
        <begin position="107"/>
        <end position="232"/>
    </location>
</feature>
<sequence>MSPQNDLAAWFLQGPDFLQNKMGFPESIEEDTVYPEDKSFGYHNLTKDYKDNGDYEETVHDRLPYKRSRVEDIHFAEQGKYRAILKLKNYFVKWEGDKTQYKVRCQKGTGWLMDDTEVATAGHCVYHKDFGHLISTQIYLGFKNDASVDMRYGHRVVVPYRFLLQTNQPEDDLAVIHFDKPFEKVTPIKWVPTPQKGNINLTVVGYPGDLSNGMFMYEGSQRDVNVDVANEKNNMLAYLIDTFGANRPLCPQLESMCQVWVKYTHAQVRNVKSSTEP</sequence>
<evidence type="ECO:0000259" key="2">
    <source>
        <dbReference type="Pfam" id="PF00089"/>
    </source>
</evidence>
<dbReference type="Gene3D" id="2.40.10.10">
    <property type="entry name" value="Trypsin-like serine proteases"/>
    <property type="match status" value="2"/>
</dbReference>
<dbReference type="InterPro" id="IPR009003">
    <property type="entry name" value="Peptidase_S1_PA"/>
</dbReference>
<organism evidence="3 4">
    <name type="scientific">Zopfia rhizophila CBS 207.26</name>
    <dbReference type="NCBI Taxonomy" id="1314779"/>
    <lineage>
        <taxon>Eukaryota</taxon>
        <taxon>Fungi</taxon>
        <taxon>Dikarya</taxon>
        <taxon>Ascomycota</taxon>
        <taxon>Pezizomycotina</taxon>
        <taxon>Dothideomycetes</taxon>
        <taxon>Dothideomycetes incertae sedis</taxon>
        <taxon>Zopfiaceae</taxon>
        <taxon>Zopfia</taxon>
    </lineage>
</organism>
<dbReference type="AlphaFoldDB" id="A0A6A6ERG4"/>
<protein>
    <recommendedName>
        <fullName evidence="2">Peptidase S1 domain-containing protein</fullName>
    </recommendedName>
</protein>
<evidence type="ECO:0000313" key="4">
    <source>
        <dbReference type="Proteomes" id="UP000800200"/>
    </source>
</evidence>
<proteinExistence type="predicted"/>
<dbReference type="PANTHER" id="PTHR15462:SF8">
    <property type="entry name" value="SERINE PROTEASE"/>
    <property type="match status" value="1"/>
</dbReference>
<dbReference type="GO" id="GO:0004252">
    <property type="term" value="F:serine-type endopeptidase activity"/>
    <property type="evidence" value="ECO:0007669"/>
    <property type="project" value="InterPro"/>
</dbReference>
<dbReference type="OrthoDB" id="3693942at2759"/>
<dbReference type="GO" id="GO:0006508">
    <property type="term" value="P:proteolysis"/>
    <property type="evidence" value="ECO:0007669"/>
    <property type="project" value="InterPro"/>
</dbReference>
<keyword evidence="4" id="KW-1185">Reference proteome</keyword>
<dbReference type="PANTHER" id="PTHR15462">
    <property type="entry name" value="SERINE PROTEASE"/>
    <property type="match status" value="1"/>
</dbReference>
<dbReference type="InterPro" id="IPR043504">
    <property type="entry name" value="Peptidase_S1_PA_chymotrypsin"/>
</dbReference>
<dbReference type="Pfam" id="PF00089">
    <property type="entry name" value="Trypsin"/>
    <property type="match status" value="1"/>
</dbReference>
<name>A0A6A6ERG4_9PEZI</name>